<name>A0A8J8SUC8_HALGN</name>
<protein>
    <submittedName>
        <fullName evidence="3">Uncharacterized protein</fullName>
    </submittedName>
</protein>
<reference evidence="3" key="1">
    <citation type="submission" date="2019-06" db="EMBL/GenBank/DDBJ databases">
        <authorList>
            <person name="Zheng W."/>
        </authorList>
    </citation>
    <scope>NUCLEOTIDE SEQUENCE</scope>
    <source>
        <strain evidence="3">QDHG01</strain>
    </source>
</reference>
<feature type="region of interest" description="Disordered" evidence="1">
    <location>
        <begin position="1"/>
        <end position="21"/>
    </location>
</feature>
<evidence type="ECO:0000313" key="3">
    <source>
        <dbReference type="EMBL" id="TNV71222.1"/>
    </source>
</evidence>
<dbReference type="EMBL" id="RRYP01030232">
    <property type="protein sequence ID" value="TNV71222.1"/>
    <property type="molecule type" value="Genomic_DNA"/>
</dbReference>
<evidence type="ECO:0000313" key="4">
    <source>
        <dbReference type="Proteomes" id="UP000785679"/>
    </source>
</evidence>
<comment type="caution">
    <text evidence="3">The sequence shown here is derived from an EMBL/GenBank/DDBJ whole genome shotgun (WGS) entry which is preliminary data.</text>
</comment>
<feature type="transmembrane region" description="Helical" evidence="2">
    <location>
        <begin position="36"/>
        <end position="54"/>
    </location>
</feature>
<evidence type="ECO:0000256" key="1">
    <source>
        <dbReference type="SAM" id="MobiDB-lite"/>
    </source>
</evidence>
<keyword evidence="2" id="KW-0472">Membrane</keyword>
<sequence length="117" mass="12949">MRSSFRVARVTSGGDGKGRPSCSRAMKKMLRVISRAIWTLFTSLKSIIMAIVIIQRQNIIIFQYSPTVVVRFNPSIKSSYYDVNASSSSKPLAFALCRTLANFSAIQGEETSITALH</sequence>
<evidence type="ECO:0000256" key="2">
    <source>
        <dbReference type="SAM" id="Phobius"/>
    </source>
</evidence>
<keyword evidence="2" id="KW-0812">Transmembrane</keyword>
<proteinExistence type="predicted"/>
<accession>A0A8J8SUC8</accession>
<gene>
    <name evidence="3" type="ORF">FGO68_gene7067</name>
</gene>
<organism evidence="3 4">
    <name type="scientific">Halteria grandinella</name>
    <dbReference type="NCBI Taxonomy" id="5974"/>
    <lineage>
        <taxon>Eukaryota</taxon>
        <taxon>Sar</taxon>
        <taxon>Alveolata</taxon>
        <taxon>Ciliophora</taxon>
        <taxon>Intramacronucleata</taxon>
        <taxon>Spirotrichea</taxon>
        <taxon>Stichotrichia</taxon>
        <taxon>Sporadotrichida</taxon>
        <taxon>Halteriidae</taxon>
        <taxon>Halteria</taxon>
    </lineage>
</organism>
<dbReference type="Proteomes" id="UP000785679">
    <property type="component" value="Unassembled WGS sequence"/>
</dbReference>
<dbReference type="AlphaFoldDB" id="A0A8J8SUC8"/>
<keyword evidence="2" id="KW-1133">Transmembrane helix</keyword>
<keyword evidence="4" id="KW-1185">Reference proteome</keyword>